<feature type="transmembrane region" description="Helical" evidence="1">
    <location>
        <begin position="112"/>
        <end position="136"/>
    </location>
</feature>
<feature type="transmembrane region" description="Helical" evidence="1">
    <location>
        <begin position="249"/>
        <end position="270"/>
    </location>
</feature>
<dbReference type="InParanoid" id="A0A1Y1X1M1"/>
<feature type="transmembrane region" description="Helical" evidence="1">
    <location>
        <begin position="45"/>
        <end position="69"/>
    </location>
</feature>
<keyword evidence="3" id="KW-1185">Reference proteome</keyword>
<protein>
    <submittedName>
        <fullName evidence="2">Uncharacterized protein</fullName>
    </submittedName>
</protein>
<feature type="transmembrane region" description="Helical" evidence="1">
    <location>
        <begin position="220"/>
        <end position="237"/>
    </location>
</feature>
<dbReference type="EMBL" id="MCFE01000778">
    <property type="protein sequence ID" value="ORX79518.1"/>
    <property type="molecule type" value="Genomic_DNA"/>
</dbReference>
<feature type="transmembrane region" description="Helical" evidence="1">
    <location>
        <begin position="81"/>
        <end position="106"/>
    </location>
</feature>
<dbReference type="STRING" id="1314790.A0A1Y1X1M1"/>
<evidence type="ECO:0000313" key="3">
    <source>
        <dbReference type="Proteomes" id="UP000193498"/>
    </source>
</evidence>
<dbReference type="AlphaFoldDB" id="A0A1Y1X1M1"/>
<dbReference type="InterPro" id="IPR022057">
    <property type="entry name" value="Chs7"/>
</dbReference>
<dbReference type="PANTHER" id="PTHR35329">
    <property type="entry name" value="CHITIN SYNTHASE EXPORT CHAPERONE"/>
    <property type="match status" value="1"/>
</dbReference>
<gene>
    <name evidence="2" type="ORF">K493DRAFT_293336</name>
</gene>
<feature type="transmembrane region" description="Helical" evidence="1">
    <location>
        <begin position="182"/>
        <end position="208"/>
    </location>
</feature>
<keyword evidence="1" id="KW-0812">Transmembrane</keyword>
<proteinExistence type="predicted"/>
<name>A0A1Y1X1M1_9FUNG</name>
<dbReference type="GO" id="GO:0051082">
    <property type="term" value="F:unfolded protein binding"/>
    <property type="evidence" value="ECO:0007669"/>
    <property type="project" value="TreeGrafter"/>
</dbReference>
<evidence type="ECO:0000313" key="2">
    <source>
        <dbReference type="EMBL" id="ORX79518.1"/>
    </source>
</evidence>
<sequence>MPSYFGNFNDICRIVPLTVCPLLGANGNGIEAQCYARNFEFSGHYFFEFAAVVIYIAALVMAVIMIYHIKTKYTAVGRKEMAFFFYLYLLTTLVEMLLVSGAIPIVSSLYPWFAAAHVGLVCASIWCLLMNGFVGFQIYEDGTALSLWLLRLSSLFVLGGVYFVAIATFKNITGFFGPTKQLVLWIVYFVFNAAAILVYFVMQLVLVIKTLDDRWPLGDILFAFAFFAIGQFCLYVLSRDICVYANHYIDGMFFGVLCSLLGVMMIYKYWDSITKEDLEFSVGSKNVQWDYKGANYAY</sequence>
<comment type="caution">
    <text evidence="2">The sequence shown here is derived from an EMBL/GenBank/DDBJ whole genome shotgun (WGS) entry which is preliminary data.</text>
</comment>
<dbReference type="Proteomes" id="UP000193498">
    <property type="component" value="Unassembled WGS sequence"/>
</dbReference>
<keyword evidence="1" id="KW-1133">Transmembrane helix</keyword>
<dbReference type="OrthoDB" id="2189463at2759"/>
<reference evidence="2 3" key="1">
    <citation type="submission" date="2016-07" db="EMBL/GenBank/DDBJ databases">
        <title>Pervasive Adenine N6-methylation of Active Genes in Fungi.</title>
        <authorList>
            <consortium name="DOE Joint Genome Institute"/>
            <person name="Mondo S.J."/>
            <person name="Dannebaum R.O."/>
            <person name="Kuo R.C."/>
            <person name="Labutti K."/>
            <person name="Haridas S."/>
            <person name="Kuo A."/>
            <person name="Salamov A."/>
            <person name="Ahrendt S.R."/>
            <person name="Lipzen A."/>
            <person name="Sullivan W."/>
            <person name="Andreopoulos W.B."/>
            <person name="Clum A."/>
            <person name="Lindquist E."/>
            <person name="Daum C."/>
            <person name="Ramamoorthy G.K."/>
            <person name="Gryganskyi A."/>
            <person name="Culley D."/>
            <person name="Magnuson J.K."/>
            <person name="James T.Y."/>
            <person name="O'Malley M.A."/>
            <person name="Stajich J.E."/>
            <person name="Spatafora J.W."/>
            <person name="Visel A."/>
            <person name="Grigoriev I.V."/>
        </authorList>
    </citation>
    <scope>NUCLEOTIDE SEQUENCE [LARGE SCALE GENOMIC DNA]</scope>
    <source>
        <strain evidence="2 3">CBS 931.73</strain>
    </source>
</reference>
<keyword evidence="1" id="KW-0472">Membrane</keyword>
<dbReference type="GO" id="GO:0005789">
    <property type="term" value="C:endoplasmic reticulum membrane"/>
    <property type="evidence" value="ECO:0007669"/>
    <property type="project" value="TreeGrafter"/>
</dbReference>
<feature type="transmembrane region" description="Helical" evidence="1">
    <location>
        <begin position="148"/>
        <end position="170"/>
    </location>
</feature>
<dbReference type="Pfam" id="PF12271">
    <property type="entry name" value="Chs7"/>
    <property type="match status" value="1"/>
</dbReference>
<evidence type="ECO:0000256" key="1">
    <source>
        <dbReference type="SAM" id="Phobius"/>
    </source>
</evidence>
<accession>A0A1Y1X1M1</accession>
<dbReference type="PANTHER" id="PTHR35329:SF1">
    <property type="entry name" value="CHITIN SYNTHASE EXPORT CHAPERONE"/>
    <property type="match status" value="1"/>
</dbReference>
<dbReference type="GO" id="GO:0006457">
    <property type="term" value="P:protein folding"/>
    <property type="evidence" value="ECO:0007669"/>
    <property type="project" value="TreeGrafter"/>
</dbReference>
<organism evidence="2 3">
    <name type="scientific">Basidiobolus meristosporus CBS 931.73</name>
    <dbReference type="NCBI Taxonomy" id="1314790"/>
    <lineage>
        <taxon>Eukaryota</taxon>
        <taxon>Fungi</taxon>
        <taxon>Fungi incertae sedis</taxon>
        <taxon>Zoopagomycota</taxon>
        <taxon>Entomophthoromycotina</taxon>
        <taxon>Basidiobolomycetes</taxon>
        <taxon>Basidiobolales</taxon>
        <taxon>Basidiobolaceae</taxon>
        <taxon>Basidiobolus</taxon>
    </lineage>
</organism>